<evidence type="ECO:0000313" key="3">
    <source>
        <dbReference type="EMBL" id="MDR6804886.1"/>
    </source>
</evidence>
<name>A0ABU1QUS2_9BACT</name>
<evidence type="ECO:0000313" key="4">
    <source>
        <dbReference type="Proteomes" id="UP001264980"/>
    </source>
</evidence>
<keyword evidence="4" id="KW-1185">Reference proteome</keyword>
<dbReference type="Proteomes" id="UP001264980">
    <property type="component" value="Unassembled WGS sequence"/>
</dbReference>
<evidence type="ECO:0000256" key="1">
    <source>
        <dbReference type="ARBA" id="ARBA00008635"/>
    </source>
</evidence>
<reference evidence="3 4" key="1">
    <citation type="submission" date="2023-07" db="EMBL/GenBank/DDBJ databases">
        <title>Sorghum-associated microbial communities from plants grown in Nebraska, USA.</title>
        <authorList>
            <person name="Schachtman D."/>
        </authorList>
    </citation>
    <scope>NUCLEOTIDE SEQUENCE [LARGE SCALE GENOMIC DNA]</scope>
    <source>
        <strain evidence="3 4">BE57</strain>
    </source>
</reference>
<dbReference type="Gene3D" id="1.20.120.450">
    <property type="entry name" value="dinb family like domain"/>
    <property type="match status" value="1"/>
</dbReference>
<dbReference type="SUPFAM" id="SSF109854">
    <property type="entry name" value="DinB/YfiT-like putative metalloenzymes"/>
    <property type="match status" value="1"/>
</dbReference>
<comment type="similarity">
    <text evidence="1">Belongs to the DinB family.</text>
</comment>
<dbReference type="PANTHER" id="PTHR37302:SF3">
    <property type="entry name" value="DAMAGE-INDUCIBLE PROTEIN DINB"/>
    <property type="match status" value="1"/>
</dbReference>
<dbReference type="Pfam" id="PF05163">
    <property type="entry name" value="DinB"/>
    <property type="match status" value="1"/>
</dbReference>
<accession>A0ABU1QUS2</accession>
<gene>
    <name evidence="3" type="ORF">J2W84_001932</name>
</gene>
<keyword evidence="2" id="KW-0479">Metal-binding</keyword>
<dbReference type="EMBL" id="JAVDTI010000002">
    <property type="protein sequence ID" value="MDR6804886.1"/>
    <property type="molecule type" value="Genomic_DNA"/>
</dbReference>
<evidence type="ECO:0000256" key="2">
    <source>
        <dbReference type="ARBA" id="ARBA00022723"/>
    </source>
</evidence>
<comment type="caution">
    <text evidence="3">The sequence shown here is derived from an EMBL/GenBank/DDBJ whole genome shotgun (WGS) entry which is preliminary data.</text>
</comment>
<protein>
    <submittedName>
        <fullName evidence="3">Damage-inducible protein DinB</fullName>
    </submittedName>
</protein>
<dbReference type="InterPro" id="IPR034660">
    <property type="entry name" value="DinB/YfiT-like"/>
</dbReference>
<proteinExistence type="inferred from homology"/>
<dbReference type="InterPro" id="IPR007837">
    <property type="entry name" value="DinB"/>
</dbReference>
<dbReference type="PANTHER" id="PTHR37302">
    <property type="entry name" value="SLR1116 PROTEIN"/>
    <property type="match status" value="1"/>
</dbReference>
<dbReference type="RefSeq" id="WP_309982152.1">
    <property type="nucleotide sequence ID" value="NZ_JAVDTI010000002.1"/>
</dbReference>
<organism evidence="3 4">
    <name type="scientific">Dyadobacter fermentans</name>
    <dbReference type="NCBI Taxonomy" id="94254"/>
    <lineage>
        <taxon>Bacteria</taxon>
        <taxon>Pseudomonadati</taxon>
        <taxon>Bacteroidota</taxon>
        <taxon>Cytophagia</taxon>
        <taxon>Cytophagales</taxon>
        <taxon>Spirosomataceae</taxon>
        <taxon>Dyadobacter</taxon>
    </lineage>
</organism>
<sequence>MKAFFTRFFTFNNWANKVIADFISANDIQDEQVLRIASHLAHAQRNWYFRVIGQQNDVPLWTPLQPPAIAAQLAENGALWLSHLSELQDDDFHTKLAYKNMAGDPYLDNLADVLTHIVNHSTYHRGQIINLIRGLGMTPPGTDFILFARQIP</sequence>